<keyword evidence="2" id="KW-1185">Reference proteome</keyword>
<organism evidence="1 2">
    <name type="scientific">Catharanthus roseus</name>
    <name type="common">Madagascar periwinkle</name>
    <name type="synonym">Vinca rosea</name>
    <dbReference type="NCBI Taxonomy" id="4058"/>
    <lineage>
        <taxon>Eukaryota</taxon>
        <taxon>Viridiplantae</taxon>
        <taxon>Streptophyta</taxon>
        <taxon>Embryophyta</taxon>
        <taxon>Tracheophyta</taxon>
        <taxon>Spermatophyta</taxon>
        <taxon>Magnoliopsida</taxon>
        <taxon>eudicotyledons</taxon>
        <taxon>Gunneridae</taxon>
        <taxon>Pentapetalae</taxon>
        <taxon>asterids</taxon>
        <taxon>lamiids</taxon>
        <taxon>Gentianales</taxon>
        <taxon>Apocynaceae</taxon>
        <taxon>Rauvolfioideae</taxon>
        <taxon>Vinceae</taxon>
        <taxon>Catharanthinae</taxon>
        <taxon>Catharanthus</taxon>
    </lineage>
</organism>
<sequence length="125" mass="14668">MKTHISVILYLNPFSLCHEFSFKELKLFLELYASYRTLVGNFMVNPSTCELALGIAHKYMKKFVKECGYLPSFLDTFVKNHEAFIVLNQFFLYVGDYVQIPRDEHQSLIADETWVTLLLGNFHEF</sequence>
<gene>
    <name evidence="1" type="ORF">M9H77_26903</name>
</gene>
<dbReference type="Proteomes" id="UP001060085">
    <property type="component" value="Linkage Group LG06"/>
</dbReference>
<evidence type="ECO:0000313" key="1">
    <source>
        <dbReference type="EMBL" id="KAI5658110.1"/>
    </source>
</evidence>
<accession>A0ACC0ACJ6</accession>
<proteinExistence type="predicted"/>
<name>A0ACC0ACJ6_CATRO</name>
<evidence type="ECO:0000313" key="2">
    <source>
        <dbReference type="Proteomes" id="UP001060085"/>
    </source>
</evidence>
<protein>
    <submittedName>
        <fullName evidence="1">Uncharacterized protein</fullName>
    </submittedName>
</protein>
<dbReference type="EMBL" id="CM044706">
    <property type="protein sequence ID" value="KAI5658110.1"/>
    <property type="molecule type" value="Genomic_DNA"/>
</dbReference>
<comment type="caution">
    <text evidence="1">The sequence shown here is derived from an EMBL/GenBank/DDBJ whole genome shotgun (WGS) entry which is preliminary data.</text>
</comment>
<reference evidence="2" key="1">
    <citation type="journal article" date="2023" name="Nat. Plants">
        <title>Single-cell RNA sequencing provides a high-resolution roadmap for understanding the multicellular compartmentation of specialized metabolism.</title>
        <authorList>
            <person name="Sun S."/>
            <person name="Shen X."/>
            <person name="Li Y."/>
            <person name="Li Y."/>
            <person name="Wang S."/>
            <person name="Li R."/>
            <person name="Zhang H."/>
            <person name="Shen G."/>
            <person name="Guo B."/>
            <person name="Wei J."/>
            <person name="Xu J."/>
            <person name="St-Pierre B."/>
            <person name="Chen S."/>
            <person name="Sun C."/>
        </authorList>
    </citation>
    <scope>NUCLEOTIDE SEQUENCE [LARGE SCALE GENOMIC DNA]</scope>
</reference>